<protein>
    <submittedName>
        <fullName evidence="1">Uncharacterized protein</fullName>
    </submittedName>
</protein>
<comment type="caution">
    <text evidence="1">The sequence shown here is derived from an EMBL/GenBank/DDBJ whole genome shotgun (WGS) entry which is preliminary data.</text>
</comment>
<gene>
    <name evidence="1" type="ORF">ThidrDRAFT_3589</name>
</gene>
<evidence type="ECO:0000313" key="2">
    <source>
        <dbReference type="Proteomes" id="UP000004200"/>
    </source>
</evidence>
<accession>G2E5M6</accession>
<sequence length="45" mass="5090">EPMPEGQEFIDIDMQDTGKLGQVIEFGRTLNFDADTDPISPDQYD</sequence>
<keyword evidence="2" id="KW-1185">Reference proteome</keyword>
<proteinExistence type="predicted"/>
<evidence type="ECO:0000313" key="1">
    <source>
        <dbReference type="EMBL" id="EGV28695.1"/>
    </source>
</evidence>
<name>G2E5M6_9GAMM</name>
<dbReference type="AlphaFoldDB" id="G2E5M6"/>
<organism evidence="1 2">
    <name type="scientific">Thiorhodococcus drewsii AZ1</name>
    <dbReference type="NCBI Taxonomy" id="765913"/>
    <lineage>
        <taxon>Bacteria</taxon>
        <taxon>Pseudomonadati</taxon>
        <taxon>Pseudomonadota</taxon>
        <taxon>Gammaproteobacteria</taxon>
        <taxon>Chromatiales</taxon>
        <taxon>Chromatiaceae</taxon>
        <taxon>Thiorhodococcus</taxon>
    </lineage>
</organism>
<reference evidence="1 2" key="1">
    <citation type="submission" date="2011-06" db="EMBL/GenBank/DDBJ databases">
        <title>The draft genome of Thiorhodococcus drewsii AZ1.</title>
        <authorList>
            <consortium name="US DOE Joint Genome Institute (JGI-PGF)"/>
            <person name="Lucas S."/>
            <person name="Han J."/>
            <person name="Lapidus A."/>
            <person name="Cheng J.-F."/>
            <person name="Goodwin L."/>
            <person name="Pitluck S."/>
            <person name="Peters L."/>
            <person name="Land M.L."/>
            <person name="Hauser L."/>
            <person name="Vogl K."/>
            <person name="Liu Z."/>
            <person name="Imhoff J."/>
            <person name="Thiel V."/>
            <person name="Frigaard N.-U."/>
            <person name="Bryant D.A."/>
            <person name="Woyke T.J."/>
        </authorList>
    </citation>
    <scope>NUCLEOTIDE SEQUENCE [LARGE SCALE GENOMIC DNA]</scope>
    <source>
        <strain evidence="1 2">AZ1</strain>
    </source>
</reference>
<dbReference type="EMBL" id="AFWT01000032">
    <property type="protein sequence ID" value="EGV28695.1"/>
    <property type="molecule type" value="Genomic_DNA"/>
</dbReference>
<feature type="non-terminal residue" evidence="1">
    <location>
        <position position="1"/>
    </location>
</feature>
<dbReference type="Proteomes" id="UP000004200">
    <property type="component" value="Unassembled WGS sequence"/>
</dbReference>